<dbReference type="EMBL" id="RQGD01000014">
    <property type="protein sequence ID" value="TGL61866.1"/>
    <property type="molecule type" value="Genomic_DNA"/>
</dbReference>
<dbReference type="InterPro" id="IPR001296">
    <property type="entry name" value="Glyco_trans_1"/>
</dbReference>
<comment type="caution">
    <text evidence="4">The sequence shown here is derived from an EMBL/GenBank/DDBJ whole genome shotgun (WGS) entry which is preliminary data.</text>
</comment>
<dbReference type="Pfam" id="PF00534">
    <property type="entry name" value="Glycos_transf_1"/>
    <property type="match status" value="1"/>
</dbReference>
<dbReference type="AlphaFoldDB" id="A0A4R9K8Q1"/>
<feature type="domain" description="Glycosyltransferase subfamily 4-like N-terminal" evidence="3">
    <location>
        <begin position="77"/>
        <end position="173"/>
    </location>
</feature>
<keyword evidence="1 4" id="KW-0808">Transferase</keyword>
<evidence type="ECO:0000259" key="2">
    <source>
        <dbReference type="Pfam" id="PF00534"/>
    </source>
</evidence>
<dbReference type="GO" id="GO:0009103">
    <property type="term" value="P:lipopolysaccharide biosynthetic process"/>
    <property type="evidence" value="ECO:0007669"/>
    <property type="project" value="TreeGrafter"/>
</dbReference>
<evidence type="ECO:0000259" key="3">
    <source>
        <dbReference type="Pfam" id="PF13439"/>
    </source>
</evidence>
<accession>A0A4R9K8Q1</accession>
<feature type="domain" description="Glycosyl transferase family 1" evidence="2">
    <location>
        <begin position="176"/>
        <end position="336"/>
    </location>
</feature>
<dbReference type="PANTHER" id="PTHR46401:SF2">
    <property type="entry name" value="GLYCOSYLTRANSFERASE WBBK-RELATED"/>
    <property type="match status" value="1"/>
</dbReference>
<dbReference type="SUPFAM" id="SSF53756">
    <property type="entry name" value="UDP-Glycosyltransferase/glycogen phosphorylase"/>
    <property type="match status" value="1"/>
</dbReference>
<dbReference type="Pfam" id="PF13439">
    <property type="entry name" value="Glyco_transf_4"/>
    <property type="match status" value="1"/>
</dbReference>
<gene>
    <name evidence="4" type="ORF">EHQ58_04430</name>
</gene>
<dbReference type="OrthoDB" id="9797829at2"/>
<sequence length="362" mass="42150">MNIGIDARPLAYGITGNSRYLAEALRILLISRKRDCFFLFSNKPLHPVFNDIATAENVENVIESRSIPGPLYLNLILPFRIRKHKIDRFWGTLQMLPFFKLGIPSYVNYHDLNFQSAKETMARWNYYQHKIFSPITLQNADKIFCLSQNTKNEISKYYPKEARKCTVIYPGVERRKFKKTKGILPDNFYLTVGTLEPRKNIQRLITAFQNFQKKSPRDKHSLLILGRRGWGSEGEELYRYLLSDESKMLSIFFLENPTDDVLGQAISECEAFFFPSLHEGFGLPLLEAMIENKKCIASDIPVFKEILDDKNDIYVKPDETLAWENAFSKISRSPSKTRKPLFSKEDWSWKKTATLLEKEIFT</sequence>
<evidence type="ECO:0000313" key="4">
    <source>
        <dbReference type="EMBL" id="TGL61866.1"/>
    </source>
</evidence>
<proteinExistence type="predicted"/>
<dbReference type="InterPro" id="IPR028098">
    <property type="entry name" value="Glyco_trans_4-like_N"/>
</dbReference>
<dbReference type="GO" id="GO:0016757">
    <property type="term" value="F:glycosyltransferase activity"/>
    <property type="evidence" value="ECO:0007669"/>
    <property type="project" value="InterPro"/>
</dbReference>
<protein>
    <submittedName>
        <fullName evidence="4">Glycosyltransferase family 1 protein</fullName>
    </submittedName>
</protein>
<evidence type="ECO:0000313" key="5">
    <source>
        <dbReference type="Proteomes" id="UP000297693"/>
    </source>
</evidence>
<dbReference type="Gene3D" id="3.40.50.2000">
    <property type="entry name" value="Glycogen Phosphorylase B"/>
    <property type="match status" value="2"/>
</dbReference>
<dbReference type="CDD" id="cd03809">
    <property type="entry name" value="GT4_MtfB-like"/>
    <property type="match status" value="1"/>
</dbReference>
<evidence type="ECO:0000256" key="1">
    <source>
        <dbReference type="ARBA" id="ARBA00022679"/>
    </source>
</evidence>
<keyword evidence="5" id="KW-1185">Reference proteome</keyword>
<organism evidence="4 5">
    <name type="scientific">Leptospira ognonensis</name>
    <dbReference type="NCBI Taxonomy" id="2484945"/>
    <lineage>
        <taxon>Bacteria</taxon>
        <taxon>Pseudomonadati</taxon>
        <taxon>Spirochaetota</taxon>
        <taxon>Spirochaetia</taxon>
        <taxon>Leptospirales</taxon>
        <taxon>Leptospiraceae</taxon>
        <taxon>Leptospira</taxon>
    </lineage>
</organism>
<dbReference type="Proteomes" id="UP000297693">
    <property type="component" value="Unassembled WGS sequence"/>
</dbReference>
<name>A0A4R9K8Q1_9LEPT</name>
<dbReference type="PANTHER" id="PTHR46401">
    <property type="entry name" value="GLYCOSYLTRANSFERASE WBBK-RELATED"/>
    <property type="match status" value="1"/>
</dbReference>
<dbReference type="RefSeq" id="WP_135622462.1">
    <property type="nucleotide sequence ID" value="NZ_RQGD01000014.1"/>
</dbReference>
<reference evidence="4" key="1">
    <citation type="journal article" date="2019" name="PLoS Negl. Trop. Dis.">
        <title>Revisiting the worldwide diversity of Leptospira species in the environment.</title>
        <authorList>
            <person name="Vincent A.T."/>
            <person name="Schiettekatte O."/>
            <person name="Bourhy P."/>
            <person name="Veyrier F.J."/>
            <person name="Picardeau M."/>
        </authorList>
    </citation>
    <scope>NUCLEOTIDE SEQUENCE [LARGE SCALE GENOMIC DNA]</scope>
    <source>
        <strain evidence="4">201702476</strain>
    </source>
</reference>